<evidence type="ECO:0000256" key="1">
    <source>
        <dbReference type="ARBA" id="ARBA00004123"/>
    </source>
</evidence>
<dbReference type="SUPFAM" id="SSF54236">
    <property type="entry name" value="Ubiquitin-like"/>
    <property type="match status" value="1"/>
</dbReference>
<dbReference type="PANTHER" id="PTHR47187:SF1">
    <property type="entry name" value="NFATC2-INTERACTING PROTEIN"/>
    <property type="match status" value="1"/>
</dbReference>
<protein>
    <recommendedName>
        <fullName evidence="3">Ubiquitin-like domain-containing protein</fullName>
    </recommendedName>
</protein>
<gene>
    <name evidence="4" type="ORF">CUNI_LOCUS8228</name>
</gene>
<keyword evidence="2" id="KW-0539">Nucleus</keyword>
<evidence type="ECO:0000256" key="2">
    <source>
        <dbReference type="ARBA" id="ARBA00023242"/>
    </source>
</evidence>
<reference evidence="4" key="1">
    <citation type="submission" date="2021-04" db="EMBL/GenBank/DDBJ databases">
        <authorList>
            <consortium name="Molecular Ecology Group"/>
        </authorList>
    </citation>
    <scope>NUCLEOTIDE SEQUENCE</scope>
</reference>
<dbReference type="InterPro" id="IPR000626">
    <property type="entry name" value="Ubiquitin-like_dom"/>
</dbReference>
<evidence type="ECO:0000313" key="5">
    <source>
        <dbReference type="Proteomes" id="UP000678393"/>
    </source>
</evidence>
<accession>A0A8S3Z4Z9</accession>
<dbReference type="Proteomes" id="UP000678393">
    <property type="component" value="Unassembled WGS sequence"/>
</dbReference>
<proteinExistence type="predicted"/>
<dbReference type="CDD" id="cd01763">
    <property type="entry name" value="Ubl_SUMO_like"/>
    <property type="match status" value="1"/>
</dbReference>
<dbReference type="OrthoDB" id="442921at2759"/>
<feature type="non-terminal residue" evidence="4">
    <location>
        <position position="232"/>
    </location>
</feature>
<dbReference type="InterPro" id="IPR052324">
    <property type="entry name" value="NFATC2-Int_DNA_Repair"/>
</dbReference>
<dbReference type="InterPro" id="IPR029071">
    <property type="entry name" value="Ubiquitin-like_domsf"/>
</dbReference>
<feature type="domain" description="Ubiquitin-like" evidence="3">
    <location>
        <begin position="162"/>
        <end position="232"/>
    </location>
</feature>
<name>A0A8S3Z4Z9_9EUPU</name>
<dbReference type="GO" id="GO:0005634">
    <property type="term" value="C:nucleus"/>
    <property type="evidence" value="ECO:0007669"/>
    <property type="project" value="UniProtKB-SubCell"/>
</dbReference>
<dbReference type="PANTHER" id="PTHR47187">
    <property type="entry name" value="NFATC2-INTERACTING PROTEIN"/>
    <property type="match status" value="1"/>
</dbReference>
<organism evidence="4 5">
    <name type="scientific">Candidula unifasciata</name>
    <dbReference type="NCBI Taxonomy" id="100452"/>
    <lineage>
        <taxon>Eukaryota</taxon>
        <taxon>Metazoa</taxon>
        <taxon>Spiralia</taxon>
        <taxon>Lophotrochozoa</taxon>
        <taxon>Mollusca</taxon>
        <taxon>Gastropoda</taxon>
        <taxon>Heterobranchia</taxon>
        <taxon>Euthyneura</taxon>
        <taxon>Panpulmonata</taxon>
        <taxon>Eupulmonata</taxon>
        <taxon>Stylommatophora</taxon>
        <taxon>Helicina</taxon>
        <taxon>Helicoidea</taxon>
        <taxon>Geomitridae</taxon>
        <taxon>Candidula</taxon>
    </lineage>
</organism>
<dbReference type="EMBL" id="CAJHNH020001336">
    <property type="protein sequence ID" value="CAG5122670.1"/>
    <property type="molecule type" value="Genomic_DNA"/>
</dbReference>
<dbReference type="Pfam" id="PF11976">
    <property type="entry name" value="Rad60-SLD"/>
    <property type="match status" value="1"/>
</dbReference>
<sequence>EDFTEEVAETSLITAFSIQSPSPPPQSIDKRARRMNKQLTQALKTLNKAKISLNKVTPPRRQSRRRDSDVIIVGEEHSLQNTLVVKVRYLTKVYRIQMQLNEPFHVLTSKLSQEIDEAEHSLGLFLHDRSLEVSETPSSVNLTVADIIVSEESVSAADAIELVIQCKNSKSRITITANKRRPLSDVIQKYAQLVNAEANSFVFSFDGEDIEPTDTPGKLDMEDQDVVDVVYD</sequence>
<keyword evidence="5" id="KW-1185">Reference proteome</keyword>
<dbReference type="InterPro" id="IPR022617">
    <property type="entry name" value="Rad60/SUMO-like_dom"/>
</dbReference>
<dbReference type="GO" id="GO:0045944">
    <property type="term" value="P:positive regulation of transcription by RNA polymerase II"/>
    <property type="evidence" value="ECO:0007669"/>
    <property type="project" value="TreeGrafter"/>
</dbReference>
<dbReference type="Gene3D" id="3.10.20.90">
    <property type="entry name" value="Phosphatidylinositol 3-kinase Catalytic Subunit, Chain A, domain 1"/>
    <property type="match status" value="2"/>
</dbReference>
<evidence type="ECO:0000259" key="3">
    <source>
        <dbReference type="SMART" id="SM00213"/>
    </source>
</evidence>
<dbReference type="AlphaFoldDB" id="A0A8S3Z4Z9"/>
<comment type="caution">
    <text evidence="4">The sequence shown here is derived from an EMBL/GenBank/DDBJ whole genome shotgun (WGS) entry which is preliminary data.</text>
</comment>
<evidence type="ECO:0000313" key="4">
    <source>
        <dbReference type="EMBL" id="CAG5122670.1"/>
    </source>
</evidence>
<dbReference type="SMART" id="SM00213">
    <property type="entry name" value="UBQ"/>
    <property type="match status" value="1"/>
</dbReference>
<comment type="subcellular location">
    <subcellularLocation>
        <location evidence="1">Nucleus</location>
    </subcellularLocation>
</comment>